<comment type="caution">
    <text evidence="3">The sequence shown here is derived from an EMBL/GenBank/DDBJ whole genome shotgun (WGS) entry which is preliminary data.</text>
</comment>
<dbReference type="InterPro" id="IPR011042">
    <property type="entry name" value="6-blade_b-propeller_TolB-like"/>
</dbReference>
<dbReference type="Gene3D" id="2.40.160.50">
    <property type="entry name" value="membrane protein fhac: a member of the omp85/tpsb transporter family"/>
    <property type="match status" value="1"/>
</dbReference>
<reference evidence="4" key="1">
    <citation type="journal article" date="2019" name="Int. J. Syst. Evol. Microbiol.">
        <title>The Global Catalogue of Microorganisms (GCM) 10K type strain sequencing project: providing services to taxonomists for standard genome sequencing and annotation.</title>
        <authorList>
            <consortium name="The Broad Institute Genomics Platform"/>
            <consortium name="The Broad Institute Genome Sequencing Center for Infectious Disease"/>
            <person name="Wu L."/>
            <person name="Ma J."/>
        </authorList>
    </citation>
    <scope>NUCLEOTIDE SEQUENCE [LARGE SCALE GENOMIC DNA]</scope>
    <source>
        <strain evidence="4">KCTC 42498</strain>
    </source>
</reference>
<keyword evidence="2" id="KW-0732">Signal</keyword>
<feature type="signal peptide" evidence="2">
    <location>
        <begin position="1"/>
        <end position="23"/>
    </location>
</feature>
<organism evidence="3 4">
    <name type="scientific">Pontibacter locisalis</name>
    <dbReference type="NCBI Taxonomy" id="1719035"/>
    <lineage>
        <taxon>Bacteria</taxon>
        <taxon>Pseudomonadati</taxon>
        <taxon>Bacteroidota</taxon>
        <taxon>Cytophagia</taxon>
        <taxon>Cytophagales</taxon>
        <taxon>Hymenobacteraceae</taxon>
        <taxon>Pontibacter</taxon>
    </lineage>
</organism>
<evidence type="ECO:0000256" key="2">
    <source>
        <dbReference type="SAM" id="SignalP"/>
    </source>
</evidence>
<dbReference type="Proteomes" id="UP001597544">
    <property type="component" value="Unassembled WGS sequence"/>
</dbReference>
<protein>
    <submittedName>
        <fullName evidence="3">TolB protein</fullName>
    </submittedName>
</protein>
<dbReference type="Gene3D" id="2.120.10.30">
    <property type="entry name" value="TolB, C-terminal domain"/>
    <property type="match status" value="1"/>
</dbReference>
<proteinExistence type="inferred from homology"/>
<feature type="chain" id="PRO_5045576443" evidence="2">
    <location>
        <begin position="24"/>
        <end position="1017"/>
    </location>
</feature>
<dbReference type="EMBL" id="JBHULU010000010">
    <property type="protein sequence ID" value="MFD2513727.1"/>
    <property type="molecule type" value="Genomic_DNA"/>
</dbReference>
<evidence type="ECO:0000256" key="1">
    <source>
        <dbReference type="ARBA" id="ARBA00009820"/>
    </source>
</evidence>
<gene>
    <name evidence="3" type="ORF">ACFSRY_07600</name>
</gene>
<evidence type="ECO:0000313" key="3">
    <source>
        <dbReference type="EMBL" id="MFD2513727.1"/>
    </source>
</evidence>
<dbReference type="InterPro" id="IPR011659">
    <property type="entry name" value="WD40"/>
</dbReference>
<dbReference type="Pfam" id="PF07676">
    <property type="entry name" value="PD40"/>
    <property type="match status" value="3"/>
</dbReference>
<name>A0ABW5IJA7_9BACT</name>
<dbReference type="PANTHER" id="PTHR36842">
    <property type="entry name" value="PROTEIN TOLB HOMOLOG"/>
    <property type="match status" value="1"/>
</dbReference>
<evidence type="ECO:0000313" key="4">
    <source>
        <dbReference type="Proteomes" id="UP001597544"/>
    </source>
</evidence>
<keyword evidence="4" id="KW-1185">Reference proteome</keyword>
<dbReference type="PANTHER" id="PTHR36842:SF1">
    <property type="entry name" value="PROTEIN TOLB"/>
    <property type="match status" value="1"/>
</dbReference>
<accession>A0ABW5IJA7</accession>
<dbReference type="RefSeq" id="WP_377504848.1">
    <property type="nucleotide sequence ID" value="NZ_JBHULU010000010.1"/>
</dbReference>
<sequence length="1017" mass="114045">MVQKLTRYGLLCLMLLTTSVVQAQYFGRNKPAYKKFDFKVMESPNFKLYHYFQNKEDALKIVQDSERWYKLHQEVLQDTIADPNPLIIYKNHADFQQTTAISGSIGVGTGGVTEGLKNRVVMPITLSNKQTDHVLGHELVHAFQYNMMRTGDSLSLNNMRNLPLWMVEGLAEYMSIGNQDPNTAMWMRDAILQKDIPTLKDLTRKQKYFPYRWGQAFWSFVAGTWGDEVIEPLFRSTAKYGYEDAIKGVLKVDAVTLGNMWKTSLENYYKPYIAGSDTTITAGRKLLDKTNAGRMNISPVLSPNGKFIAYMSDQDVLGLDLFLADAQTGKITKRLASLATNPHLDNFNFMESAGTFSPYGERFAFVVFEQGVNKLAIVDVARGKIIDNLTIPGVDAFAYPSWSPDGQSIVVSGLVEAQSDLYLYNLRSKKVKQLTKDAYSDLMPSWSADGSKLVFSTDRPVDGKSGKSSYNLAEIDIISGKVKVAEVFTGADNLNASYEPNSNNILFLSDRDGYRNMYRYSPEQQRVERLTNYVTGISGITSMSPAMSVAREEGKVAYSYYRNNAYTIYTAPLAAFERTAVDAQAVDMKAGILPPLERKKPIVTTKLAEPIATSVVAEDSISVKPYRPEFKLDYISNTAGVGISNGPYGTGMNGGVNMIFSDILGNNQLFAAASLNGEIYDFGGQFAYLRQKGRFQWGAQVSHIPFLRGQVGYTQDSLQIGDSKQLVDNMILQKIRMFQQQANLIGNYVFSTTRRLEFGAGISRYSYRIDQFNHYYKDGFFIKMEDEKLEAPDPFHFQQVYAAYVGDNSYFGLTSPLAGHRYRLHAERYFGEFNVWTGLADYRKYFFLKPFSVAFRVMHQARYGEDSQNGKLAPLSLALPGYMRGFGNDYFQKSQEAGINNANWNDLYGSRIAVANAELRLPFTGPEQLALIKSGMFLSDFNLFVDAGMAWSPKGSTTSEYWGFTSGSSSYKPLISAGASLRVNLFGYMIVEPFYAIPLQKNGTKLANFGVNFTPGW</sequence>
<comment type="similarity">
    <text evidence="1">Belongs to the TolB family.</text>
</comment>
<dbReference type="SUPFAM" id="SSF82171">
    <property type="entry name" value="DPP6 N-terminal domain-like"/>
    <property type="match status" value="1"/>
</dbReference>